<sequence>MVKARVGAMPTYPSTKTKQILLVASE</sequence>
<dbReference type="Proteomes" id="UP000188268">
    <property type="component" value="Unassembled WGS sequence"/>
</dbReference>
<dbReference type="Gramene" id="OMO83326">
    <property type="protein sequence ID" value="OMO83326"/>
    <property type="gene ID" value="CCACVL1_11427"/>
</dbReference>
<proteinExistence type="predicted"/>
<accession>A0A1R3IL87</accession>
<keyword evidence="2" id="KW-1185">Reference proteome</keyword>
<comment type="caution">
    <text evidence="1">The sequence shown here is derived from an EMBL/GenBank/DDBJ whole genome shotgun (WGS) entry which is preliminary data.</text>
</comment>
<evidence type="ECO:0000313" key="1">
    <source>
        <dbReference type="EMBL" id="OMO83326.1"/>
    </source>
</evidence>
<protein>
    <submittedName>
        <fullName evidence="1">Uncharacterized protein</fullName>
    </submittedName>
</protein>
<gene>
    <name evidence="1" type="ORF">CCACVL1_11427</name>
</gene>
<dbReference type="EMBL" id="AWWV01009881">
    <property type="protein sequence ID" value="OMO83326.1"/>
    <property type="molecule type" value="Genomic_DNA"/>
</dbReference>
<evidence type="ECO:0000313" key="2">
    <source>
        <dbReference type="Proteomes" id="UP000188268"/>
    </source>
</evidence>
<dbReference type="AlphaFoldDB" id="A0A1R3IL87"/>
<organism evidence="1 2">
    <name type="scientific">Corchorus capsularis</name>
    <name type="common">Jute</name>
    <dbReference type="NCBI Taxonomy" id="210143"/>
    <lineage>
        <taxon>Eukaryota</taxon>
        <taxon>Viridiplantae</taxon>
        <taxon>Streptophyta</taxon>
        <taxon>Embryophyta</taxon>
        <taxon>Tracheophyta</taxon>
        <taxon>Spermatophyta</taxon>
        <taxon>Magnoliopsida</taxon>
        <taxon>eudicotyledons</taxon>
        <taxon>Gunneridae</taxon>
        <taxon>Pentapetalae</taxon>
        <taxon>rosids</taxon>
        <taxon>malvids</taxon>
        <taxon>Malvales</taxon>
        <taxon>Malvaceae</taxon>
        <taxon>Grewioideae</taxon>
        <taxon>Apeibeae</taxon>
        <taxon>Corchorus</taxon>
    </lineage>
</organism>
<reference evidence="1 2" key="1">
    <citation type="submission" date="2013-09" db="EMBL/GenBank/DDBJ databases">
        <title>Corchorus capsularis genome sequencing.</title>
        <authorList>
            <person name="Alam M."/>
            <person name="Haque M.S."/>
            <person name="Islam M.S."/>
            <person name="Emdad E.M."/>
            <person name="Islam M.M."/>
            <person name="Ahmed B."/>
            <person name="Halim A."/>
            <person name="Hossen Q.M.M."/>
            <person name="Hossain M.Z."/>
            <person name="Ahmed R."/>
            <person name="Khan M.M."/>
            <person name="Islam R."/>
            <person name="Rashid M.M."/>
            <person name="Khan S.A."/>
            <person name="Rahman M.S."/>
            <person name="Alam M."/>
        </authorList>
    </citation>
    <scope>NUCLEOTIDE SEQUENCE [LARGE SCALE GENOMIC DNA]</scope>
    <source>
        <strain evidence="2">cv. CVL-1</strain>
        <tissue evidence="1">Whole seedling</tissue>
    </source>
</reference>
<name>A0A1R3IL87_COCAP</name>